<proteinExistence type="predicted"/>
<keyword evidence="2" id="KW-1185">Reference proteome</keyword>
<evidence type="ECO:0000313" key="2">
    <source>
        <dbReference type="Proteomes" id="UP000828443"/>
    </source>
</evidence>
<name>A0AAE8BIK1_9CAUD</name>
<dbReference type="GeneID" id="77953151"/>
<evidence type="ECO:0000313" key="1">
    <source>
        <dbReference type="EMBL" id="QYN79974.1"/>
    </source>
</evidence>
<dbReference type="EMBL" id="MZ348422">
    <property type="protein sequence ID" value="QYN79974.1"/>
    <property type="molecule type" value="Genomic_DNA"/>
</dbReference>
<dbReference type="Proteomes" id="UP000828443">
    <property type="component" value="Segment"/>
</dbReference>
<sequence length="446" mass="51164">MISNQITAFLKQASLSAKLSNKIAETVTMTAMFITPKGQYKAIGVVKFMEQADFAGRRSELYQIKCRFQPGVYFNQIVPYRDDLICQLITQSESDRVMREFVAIPQTDKDVRSESNSNINNNLDALDTTNLVSYEFQLMDKGFAKLRNLPYSNIHAMANIRDTLMTVMEEGSQQARLTGYDAYKGLSMHEPIDNTNKYRQILIPSGTRFIDVPFFLQNHNEYGVYSKGLGAFYKQRYWWIYPLYNTNRVDTHPRPIDLIRVPQNKIPDLDSTFYMSATALTIISTGEGEHNDQADIRKQNEGVGQRIVMGDAIAGDTGYHYNNGRAITTRADTLQEYKLSDRRNGDEWVPLNPNPTGNLMVPLSENAKNEGEIVIVEWRNGDTGYLEPGHPLRYHYLYDDDTMMIRKGVLLGYRTDYVPITDSITPHMKRTTKLVLFLKRQEKYKA</sequence>
<reference evidence="1" key="1">
    <citation type="journal article" date="2021" name="Viruses">
        <title>Novel Viruses That Lyse Plant and Human Strains of Kosakonia cowanii.</title>
        <authorList>
            <person name="Petrzik K."/>
            <person name="Brazdova S."/>
            <person name="Krawczyk K."/>
        </authorList>
    </citation>
    <scope>NUCLEOTIDE SEQUENCE</scope>
</reference>
<dbReference type="KEGG" id="vg:77953151"/>
<accession>A0AAE8BIK1</accession>
<dbReference type="RefSeq" id="YP_010676786.1">
    <property type="nucleotide sequence ID" value="NC_071015.1"/>
</dbReference>
<protein>
    <submittedName>
        <fullName evidence="1">Tail protein</fullName>
    </submittedName>
</protein>
<organism evidence="1 2">
    <name type="scientific">Kosakonia phage Kc263</name>
    <dbReference type="NCBI Taxonomy" id="2863194"/>
    <lineage>
        <taxon>Viruses</taxon>
        <taxon>Duplodnaviria</taxon>
        <taxon>Heunggongvirae</taxon>
        <taxon>Uroviricota</taxon>
        <taxon>Caudoviricetes</taxon>
        <taxon>Chimalliviridae</taxon>
        <taxon>Branisovskavirus</taxon>
        <taxon>Branisovskavirus Kc263</taxon>
    </lineage>
</organism>